<evidence type="ECO:0000256" key="14">
    <source>
        <dbReference type="SAM" id="Phobius"/>
    </source>
</evidence>
<evidence type="ECO:0000256" key="13">
    <source>
        <dbReference type="HAMAP-Rule" id="MF_00409"/>
    </source>
</evidence>
<dbReference type="AlphaFoldDB" id="A0A4Q7VMF9"/>
<keyword evidence="7 13" id="KW-0808">Transferase</keyword>
<keyword evidence="6 13" id="KW-0441">Lipid A biosynthesis</keyword>
<feature type="binding site" evidence="13">
    <location>
        <begin position="51"/>
        <end position="58"/>
    </location>
    <ligand>
        <name>ATP</name>
        <dbReference type="ChEBI" id="CHEBI:30616"/>
    </ligand>
</feature>
<feature type="transmembrane region" description="Helical" evidence="14">
    <location>
        <begin position="7"/>
        <end position="29"/>
    </location>
</feature>
<gene>
    <name evidence="13" type="primary">lpxK</name>
    <name evidence="15" type="ORF">EV201_2177</name>
</gene>
<evidence type="ECO:0000256" key="7">
    <source>
        <dbReference type="ARBA" id="ARBA00022679"/>
    </source>
</evidence>
<keyword evidence="10 13" id="KW-0067">ATP-binding</keyword>
<evidence type="ECO:0000256" key="12">
    <source>
        <dbReference type="ARBA" id="ARBA00029757"/>
    </source>
</evidence>
<dbReference type="Proteomes" id="UP000293562">
    <property type="component" value="Unassembled WGS sequence"/>
</dbReference>
<accession>A0A4Q7VMF9</accession>
<comment type="pathway">
    <text evidence="2 13">Glycolipid biosynthesis; lipid IV(A) biosynthesis; lipid IV(A) from (3R)-3-hydroxytetradecanoyl-[acyl-carrier-protein] and UDP-N-acetyl-alpha-D-glucosamine: step 6/6.</text>
</comment>
<dbReference type="NCBIfam" id="TIGR00682">
    <property type="entry name" value="lpxK"/>
    <property type="match status" value="1"/>
</dbReference>
<evidence type="ECO:0000256" key="3">
    <source>
        <dbReference type="ARBA" id="ARBA00012071"/>
    </source>
</evidence>
<evidence type="ECO:0000256" key="5">
    <source>
        <dbReference type="ARBA" id="ARBA00022516"/>
    </source>
</evidence>
<keyword evidence="8 13" id="KW-0547">Nucleotide-binding</keyword>
<dbReference type="GO" id="GO:0005524">
    <property type="term" value="F:ATP binding"/>
    <property type="evidence" value="ECO:0007669"/>
    <property type="project" value="UniProtKB-UniRule"/>
</dbReference>
<dbReference type="Pfam" id="PF02606">
    <property type="entry name" value="LpxK"/>
    <property type="match status" value="1"/>
</dbReference>
<name>A0A4Q7VMF9_9BACT</name>
<evidence type="ECO:0000313" key="16">
    <source>
        <dbReference type="Proteomes" id="UP000293562"/>
    </source>
</evidence>
<evidence type="ECO:0000256" key="10">
    <source>
        <dbReference type="ARBA" id="ARBA00022840"/>
    </source>
</evidence>
<keyword evidence="11 13" id="KW-0443">Lipid metabolism</keyword>
<comment type="caution">
    <text evidence="15">The sequence shown here is derived from an EMBL/GenBank/DDBJ whole genome shotgun (WGS) entry which is preliminary data.</text>
</comment>
<dbReference type="UniPathway" id="UPA00359">
    <property type="reaction ID" value="UER00482"/>
</dbReference>
<comment type="similarity">
    <text evidence="13">Belongs to the LpxK family.</text>
</comment>
<dbReference type="RefSeq" id="WP_130307521.1">
    <property type="nucleotide sequence ID" value="NZ_SHKN01000001.1"/>
</dbReference>
<dbReference type="GO" id="GO:0009245">
    <property type="term" value="P:lipid A biosynthetic process"/>
    <property type="evidence" value="ECO:0007669"/>
    <property type="project" value="UniProtKB-UniRule"/>
</dbReference>
<dbReference type="HAMAP" id="MF_00409">
    <property type="entry name" value="LpxK"/>
    <property type="match status" value="1"/>
</dbReference>
<dbReference type="EMBL" id="SHKN01000001">
    <property type="protein sequence ID" value="RZT97506.1"/>
    <property type="molecule type" value="Genomic_DNA"/>
</dbReference>
<dbReference type="PANTHER" id="PTHR42724">
    <property type="entry name" value="TETRAACYLDISACCHARIDE 4'-KINASE"/>
    <property type="match status" value="1"/>
</dbReference>
<evidence type="ECO:0000256" key="8">
    <source>
        <dbReference type="ARBA" id="ARBA00022741"/>
    </source>
</evidence>
<protein>
    <recommendedName>
        <fullName evidence="4 13">Tetraacyldisaccharide 4'-kinase</fullName>
        <ecNumber evidence="3 13">2.7.1.130</ecNumber>
    </recommendedName>
    <alternativeName>
        <fullName evidence="12 13">Lipid A 4'-kinase</fullName>
    </alternativeName>
</protein>
<dbReference type="GO" id="GO:0009029">
    <property type="term" value="F:lipid-A 4'-kinase activity"/>
    <property type="evidence" value="ECO:0007669"/>
    <property type="project" value="UniProtKB-UniRule"/>
</dbReference>
<comment type="catalytic activity">
    <reaction evidence="13">
        <text>a lipid A disaccharide + ATP = a lipid IVA + ADP + H(+)</text>
        <dbReference type="Rhea" id="RHEA:67840"/>
        <dbReference type="ChEBI" id="CHEBI:15378"/>
        <dbReference type="ChEBI" id="CHEBI:30616"/>
        <dbReference type="ChEBI" id="CHEBI:176343"/>
        <dbReference type="ChEBI" id="CHEBI:176425"/>
        <dbReference type="ChEBI" id="CHEBI:456216"/>
        <dbReference type="EC" id="2.7.1.130"/>
    </reaction>
</comment>
<keyword evidence="14" id="KW-0472">Membrane</keyword>
<dbReference type="InterPro" id="IPR027417">
    <property type="entry name" value="P-loop_NTPase"/>
</dbReference>
<keyword evidence="5 13" id="KW-0444">Lipid biosynthesis</keyword>
<keyword evidence="14" id="KW-0812">Transmembrane</keyword>
<keyword evidence="16" id="KW-1185">Reference proteome</keyword>
<comment type="function">
    <text evidence="1 13">Transfers the gamma-phosphate of ATP to the 4'-position of a tetraacyldisaccharide 1-phosphate intermediate (termed DS-1-P) to form tetraacyldisaccharide 1,4'-bis-phosphate (lipid IVA).</text>
</comment>
<evidence type="ECO:0000256" key="9">
    <source>
        <dbReference type="ARBA" id="ARBA00022777"/>
    </source>
</evidence>
<evidence type="ECO:0000256" key="1">
    <source>
        <dbReference type="ARBA" id="ARBA00002274"/>
    </source>
</evidence>
<dbReference type="GO" id="GO:0005886">
    <property type="term" value="C:plasma membrane"/>
    <property type="evidence" value="ECO:0007669"/>
    <property type="project" value="TreeGrafter"/>
</dbReference>
<keyword evidence="14" id="KW-1133">Transmembrane helix</keyword>
<proteinExistence type="inferred from homology"/>
<reference evidence="15 16" key="1">
    <citation type="submission" date="2019-02" db="EMBL/GenBank/DDBJ databases">
        <title>Genomic Encyclopedia of Type Strains, Phase IV (KMG-IV): sequencing the most valuable type-strain genomes for metagenomic binning, comparative biology and taxonomic classification.</title>
        <authorList>
            <person name="Goeker M."/>
        </authorList>
    </citation>
    <scope>NUCLEOTIDE SEQUENCE [LARGE SCALE GENOMIC DNA]</scope>
    <source>
        <strain evidence="15 16">DSM 28825</strain>
    </source>
</reference>
<dbReference type="PANTHER" id="PTHR42724:SF1">
    <property type="entry name" value="TETRAACYLDISACCHARIDE 4'-KINASE, MITOCHONDRIAL-RELATED"/>
    <property type="match status" value="1"/>
</dbReference>
<evidence type="ECO:0000313" key="15">
    <source>
        <dbReference type="EMBL" id="RZT97506.1"/>
    </source>
</evidence>
<dbReference type="InterPro" id="IPR003758">
    <property type="entry name" value="LpxK"/>
</dbReference>
<sequence>MHSLLSYLKYFLFPFSLIYAVILSVRNLMFDCGYLKSKSFDLPIISVGNISVGGTGKTPHTEYLIKLLQDKYRLASLSRGYKRQSKGFVLADQNSNSHDLGDEPMQMNRKFPKLNVAVDADRVNGVKELLSAKRNLKLDCILLDDAYQHRYIKPGLSILLIDYNRPITTDFVMPMGRLRERSAGKKRADIIIVSKCPANLSQSEAEKLKKEIRPLPHQKLYFTCLDYAPIESVFNADTETQSLSDSKKESLGIVLVTGIANPSPLRKYLKHFCSEFDEIQFPDHYTFKDKDLDQIENTFNQLKAKNKIIITTEKDAVRFLDMSIKSNVLKENMAYIPLQIKFLNQTNTIFDQQITEFVESYN</sequence>
<evidence type="ECO:0000256" key="4">
    <source>
        <dbReference type="ARBA" id="ARBA00016436"/>
    </source>
</evidence>
<dbReference type="SUPFAM" id="SSF52540">
    <property type="entry name" value="P-loop containing nucleoside triphosphate hydrolases"/>
    <property type="match status" value="1"/>
</dbReference>
<evidence type="ECO:0000256" key="6">
    <source>
        <dbReference type="ARBA" id="ARBA00022556"/>
    </source>
</evidence>
<organism evidence="15 16">
    <name type="scientific">Ancylomarina subtilis</name>
    <dbReference type="NCBI Taxonomy" id="1639035"/>
    <lineage>
        <taxon>Bacteria</taxon>
        <taxon>Pseudomonadati</taxon>
        <taxon>Bacteroidota</taxon>
        <taxon>Bacteroidia</taxon>
        <taxon>Marinilabiliales</taxon>
        <taxon>Marinifilaceae</taxon>
        <taxon>Ancylomarina</taxon>
    </lineage>
</organism>
<dbReference type="GO" id="GO:0009244">
    <property type="term" value="P:lipopolysaccharide core region biosynthetic process"/>
    <property type="evidence" value="ECO:0007669"/>
    <property type="project" value="TreeGrafter"/>
</dbReference>
<dbReference type="EC" id="2.7.1.130" evidence="3 13"/>
<keyword evidence="9 13" id="KW-0418">Kinase</keyword>
<dbReference type="OrthoDB" id="9766423at2"/>
<evidence type="ECO:0000256" key="11">
    <source>
        <dbReference type="ARBA" id="ARBA00023098"/>
    </source>
</evidence>
<evidence type="ECO:0000256" key="2">
    <source>
        <dbReference type="ARBA" id="ARBA00004870"/>
    </source>
</evidence>